<dbReference type="EMBL" id="FPHH01000161">
    <property type="protein sequence ID" value="SFV70928.1"/>
    <property type="molecule type" value="Genomic_DNA"/>
</dbReference>
<dbReference type="AlphaFoldDB" id="A0A1W1CYJ6"/>
<name>A0A1W1CYJ6_9ZZZZ</name>
<accession>A0A1W1CYJ6</accession>
<organism evidence="1">
    <name type="scientific">hydrothermal vent metagenome</name>
    <dbReference type="NCBI Taxonomy" id="652676"/>
    <lineage>
        <taxon>unclassified sequences</taxon>
        <taxon>metagenomes</taxon>
        <taxon>ecological metagenomes</taxon>
    </lineage>
</organism>
<sequence>MTKRYFDLLEELDDFIACKIDELEDELQNQLDDEDVENGNDFIEELEHIRGIINE</sequence>
<reference evidence="1" key="1">
    <citation type="submission" date="2016-10" db="EMBL/GenBank/DDBJ databases">
        <authorList>
            <person name="de Groot N.N."/>
        </authorList>
    </citation>
    <scope>NUCLEOTIDE SEQUENCE</scope>
</reference>
<proteinExistence type="predicted"/>
<gene>
    <name evidence="1" type="ORF">MNB_SM-5-479</name>
</gene>
<evidence type="ECO:0000313" key="1">
    <source>
        <dbReference type="EMBL" id="SFV70928.1"/>
    </source>
</evidence>
<protein>
    <submittedName>
        <fullName evidence="1">Uncharacterized protein</fullName>
    </submittedName>
</protein>